<protein>
    <recommendedName>
        <fullName evidence="2">ribonucleoside-diphosphate reductase</fullName>
        <ecNumber evidence="2">1.17.4.1</ecNumber>
    </recommendedName>
</protein>
<comment type="catalytic activity">
    <reaction evidence="5">
        <text>a 2'-deoxyribonucleoside 5'-diphosphate + [thioredoxin]-disulfide + H2O = a ribonucleoside 5'-diphosphate + [thioredoxin]-dithiol</text>
        <dbReference type="Rhea" id="RHEA:23252"/>
        <dbReference type="Rhea" id="RHEA-COMP:10698"/>
        <dbReference type="Rhea" id="RHEA-COMP:10700"/>
        <dbReference type="ChEBI" id="CHEBI:15377"/>
        <dbReference type="ChEBI" id="CHEBI:29950"/>
        <dbReference type="ChEBI" id="CHEBI:50058"/>
        <dbReference type="ChEBI" id="CHEBI:57930"/>
        <dbReference type="ChEBI" id="CHEBI:73316"/>
        <dbReference type="EC" id="1.17.4.1"/>
    </reaction>
</comment>
<dbReference type="GO" id="GO:0071897">
    <property type="term" value="P:DNA biosynthetic process"/>
    <property type="evidence" value="ECO:0007669"/>
    <property type="project" value="UniProtKB-KW"/>
</dbReference>
<dbReference type="RefSeq" id="WP_015527650.1">
    <property type="nucleotide sequence ID" value="NZ_CABHNA010000024.1"/>
</dbReference>
<dbReference type="EMBL" id="CABHNA010000024">
    <property type="protein sequence ID" value="VUW95665.1"/>
    <property type="molecule type" value="Genomic_DNA"/>
</dbReference>
<dbReference type="InterPro" id="IPR024434">
    <property type="entry name" value="TSCPD_dom"/>
</dbReference>
<feature type="domain" description="TSCPD" evidence="6">
    <location>
        <begin position="3"/>
        <end position="77"/>
    </location>
</feature>
<proteinExistence type="inferred from homology"/>
<comment type="similarity">
    <text evidence="1">Belongs to the ribonucleoside diphosphate reductase class-2 family.</text>
</comment>
<dbReference type="InterPro" id="IPR023806">
    <property type="entry name" value="CHP03905"/>
</dbReference>
<evidence type="ECO:0000256" key="3">
    <source>
        <dbReference type="ARBA" id="ARBA00022634"/>
    </source>
</evidence>
<dbReference type="Proteomes" id="UP000363661">
    <property type="component" value="Unassembled WGS sequence"/>
</dbReference>
<accession>A0A174YG54</accession>
<organism evidence="7 9">
    <name type="scientific">[Ruminococcus] torques</name>
    <dbReference type="NCBI Taxonomy" id="33039"/>
    <lineage>
        <taxon>Bacteria</taxon>
        <taxon>Bacillati</taxon>
        <taxon>Bacillota</taxon>
        <taxon>Clostridia</taxon>
        <taxon>Lachnospirales</taxon>
        <taxon>Lachnospiraceae</taxon>
        <taxon>Mediterraneibacter</taxon>
    </lineage>
</organism>
<keyword evidence="3" id="KW-0237">DNA synthesis</keyword>
<name>A0A174YG54_9FIRM</name>
<evidence type="ECO:0000256" key="5">
    <source>
        <dbReference type="ARBA" id="ARBA00047754"/>
    </source>
</evidence>
<dbReference type="GO" id="GO:0000166">
    <property type="term" value="F:nucleotide binding"/>
    <property type="evidence" value="ECO:0007669"/>
    <property type="project" value="UniProtKB-KW"/>
</dbReference>
<dbReference type="OrthoDB" id="9801525at2"/>
<dbReference type="GeneID" id="303258258"/>
<reference evidence="8 10" key="2">
    <citation type="submission" date="2019-07" db="EMBL/GenBank/DDBJ databases">
        <authorList>
            <person name="Hibberd C M."/>
            <person name="Gehrig L. J."/>
            <person name="Chang H.-W."/>
            <person name="Venkatesh S."/>
        </authorList>
    </citation>
    <scope>NUCLEOTIDE SEQUENCE [LARGE SCALE GENOMIC DNA]</scope>
    <source>
        <strain evidence="8">Ruminococcus_torques_SSTS_Bg7063</strain>
    </source>
</reference>
<dbReference type="Pfam" id="PF12637">
    <property type="entry name" value="TSCPD"/>
    <property type="match status" value="1"/>
</dbReference>
<gene>
    <name evidence="7" type="ORF">ERS852502_00734</name>
    <name evidence="8" type="ORF">RTSSTS7063_00422</name>
</gene>
<evidence type="ECO:0000259" key="6">
    <source>
        <dbReference type="Pfam" id="PF12637"/>
    </source>
</evidence>
<dbReference type="EMBL" id="CZBX01000003">
    <property type="protein sequence ID" value="CUQ83597.1"/>
    <property type="molecule type" value="Genomic_DNA"/>
</dbReference>
<evidence type="ECO:0000313" key="7">
    <source>
        <dbReference type="EMBL" id="CUQ83597.1"/>
    </source>
</evidence>
<sequence>MDYRTKGVCSQSIHFDIEDNKIHNVSFVGGCNGNLQGISHLVEGMDVDEAISRLEGIQCGFKKTSCPDQLAQALKEATGK</sequence>
<evidence type="ECO:0000256" key="4">
    <source>
        <dbReference type="ARBA" id="ARBA00022741"/>
    </source>
</evidence>
<evidence type="ECO:0000256" key="1">
    <source>
        <dbReference type="ARBA" id="ARBA00007405"/>
    </source>
</evidence>
<dbReference type="Proteomes" id="UP000078383">
    <property type="component" value="Unassembled WGS sequence"/>
</dbReference>
<dbReference type="AlphaFoldDB" id="A0A174YG54"/>
<dbReference type="NCBIfam" id="TIGR03905">
    <property type="entry name" value="TIGR03905_4_Cys"/>
    <property type="match status" value="1"/>
</dbReference>
<evidence type="ECO:0000313" key="8">
    <source>
        <dbReference type="EMBL" id="VUW95665.1"/>
    </source>
</evidence>
<evidence type="ECO:0000313" key="10">
    <source>
        <dbReference type="Proteomes" id="UP000363661"/>
    </source>
</evidence>
<keyword evidence="10" id="KW-1185">Reference proteome</keyword>
<dbReference type="EC" id="1.17.4.1" evidence="2"/>
<evidence type="ECO:0000313" key="9">
    <source>
        <dbReference type="Proteomes" id="UP000078383"/>
    </source>
</evidence>
<dbReference type="GO" id="GO:0004748">
    <property type="term" value="F:ribonucleoside-diphosphate reductase activity, thioredoxin disulfide as acceptor"/>
    <property type="evidence" value="ECO:0007669"/>
    <property type="project" value="UniProtKB-EC"/>
</dbReference>
<keyword evidence="4" id="KW-0547">Nucleotide-binding</keyword>
<evidence type="ECO:0000256" key="2">
    <source>
        <dbReference type="ARBA" id="ARBA00012274"/>
    </source>
</evidence>
<reference evidence="7 9" key="1">
    <citation type="submission" date="2015-09" db="EMBL/GenBank/DDBJ databases">
        <authorList>
            <consortium name="Pathogen Informatics"/>
        </authorList>
    </citation>
    <scope>NUCLEOTIDE SEQUENCE [LARGE SCALE GENOMIC DNA]</scope>
    <source>
        <strain evidence="7 9">2789STDY5834889</strain>
    </source>
</reference>